<dbReference type="Gene3D" id="1.10.10.60">
    <property type="entry name" value="Homeodomain-like"/>
    <property type="match status" value="1"/>
</dbReference>
<evidence type="ECO:0000256" key="6">
    <source>
        <dbReference type="PROSITE-ProRule" id="PRU00169"/>
    </source>
</evidence>
<keyword evidence="4" id="KW-0238">DNA-binding</keyword>
<dbReference type="PROSITE" id="PS00688">
    <property type="entry name" value="SIGMA54_INTERACT_3"/>
    <property type="match status" value="1"/>
</dbReference>
<keyword evidence="5" id="KW-0804">Transcription</keyword>
<dbReference type="Gene3D" id="3.40.50.300">
    <property type="entry name" value="P-loop containing nucleotide triphosphate hydrolases"/>
    <property type="match status" value="1"/>
</dbReference>
<dbReference type="PROSITE" id="PS50045">
    <property type="entry name" value="SIGMA54_INTERACT_4"/>
    <property type="match status" value="1"/>
</dbReference>
<organism evidence="9 10">
    <name type="scientific">Sedimentibacter acidaminivorans</name>
    <dbReference type="NCBI Taxonomy" id="913099"/>
    <lineage>
        <taxon>Bacteria</taxon>
        <taxon>Bacillati</taxon>
        <taxon>Bacillota</taxon>
        <taxon>Tissierellia</taxon>
        <taxon>Sedimentibacter</taxon>
    </lineage>
</organism>
<dbReference type="InterPro" id="IPR009057">
    <property type="entry name" value="Homeodomain-like_sf"/>
</dbReference>
<evidence type="ECO:0000256" key="4">
    <source>
        <dbReference type="ARBA" id="ARBA00023125"/>
    </source>
</evidence>
<dbReference type="CDD" id="cd00009">
    <property type="entry name" value="AAA"/>
    <property type="match status" value="1"/>
</dbReference>
<evidence type="ECO:0000256" key="2">
    <source>
        <dbReference type="ARBA" id="ARBA00022840"/>
    </source>
</evidence>
<keyword evidence="3" id="KW-0805">Transcription regulation</keyword>
<proteinExistence type="predicted"/>
<evidence type="ECO:0000256" key="5">
    <source>
        <dbReference type="ARBA" id="ARBA00023163"/>
    </source>
</evidence>
<keyword evidence="2" id="KW-0067">ATP-binding</keyword>
<dbReference type="SMART" id="SM00382">
    <property type="entry name" value="AAA"/>
    <property type="match status" value="1"/>
</dbReference>
<dbReference type="Pfam" id="PF25601">
    <property type="entry name" value="AAA_lid_14"/>
    <property type="match status" value="1"/>
</dbReference>
<dbReference type="PANTHER" id="PTHR32071:SF57">
    <property type="entry name" value="C4-DICARBOXYLATE TRANSPORT TRANSCRIPTIONAL REGULATORY PROTEIN DCTD"/>
    <property type="match status" value="1"/>
</dbReference>
<dbReference type="PRINTS" id="PR01590">
    <property type="entry name" value="HTHFIS"/>
</dbReference>
<dbReference type="PROSITE" id="PS50110">
    <property type="entry name" value="RESPONSE_REGULATORY"/>
    <property type="match status" value="1"/>
</dbReference>
<dbReference type="SMART" id="SM00448">
    <property type="entry name" value="REC"/>
    <property type="match status" value="1"/>
</dbReference>
<gene>
    <name evidence="9" type="ORF">J2Z76_000304</name>
</gene>
<dbReference type="Pfam" id="PF02954">
    <property type="entry name" value="HTH_8"/>
    <property type="match status" value="1"/>
</dbReference>
<comment type="caution">
    <text evidence="9">The sequence shown here is derived from an EMBL/GenBank/DDBJ whole genome shotgun (WGS) entry which is preliminary data.</text>
</comment>
<dbReference type="RefSeq" id="WP_209510212.1">
    <property type="nucleotide sequence ID" value="NZ_JAGGKS010000001.1"/>
</dbReference>
<dbReference type="Gene3D" id="1.10.8.60">
    <property type="match status" value="1"/>
</dbReference>
<dbReference type="EMBL" id="JAGGKS010000001">
    <property type="protein sequence ID" value="MBP1924451.1"/>
    <property type="molecule type" value="Genomic_DNA"/>
</dbReference>
<dbReference type="Pfam" id="PF00158">
    <property type="entry name" value="Sigma54_activat"/>
    <property type="match status" value="1"/>
</dbReference>
<dbReference type="Proteomes" id="UP001519342">
    <property type="component" value="Unassembled WGS sequence"/>
</dbReference>
<feature type="modified residue" description="4-aspartylphosphate" evidence="6">
    <location>
        <position position="52"/>
    </location>
</feature>
<protein>
    <submittedName>
        <fullName evidence="9">Two-component system response regulator AtoC</fullName>
    </submittedName>
</protein>
<dbReference type="InterPro" id="IPR001789">
    <property type="entry name" value="Sig_transdc_resp-reg_receiver"/>
</dbReference>
<dbReference type="InterPro" id="IPR003593">
    <property type="entry name" value="AAA+_ATPase"/>
</dbReference>
<accession>A0ABS4G9T9</accession>
<dbReference type="InterPro" id="IPR025944">
    <property type="entry name" value="Sigma_54_int_dom_CS"/>
</dbReference>
<dbReference type="InterPro" id="IPR027417">
    <property type="entry name" value="P-loop_NTPase"/>
</dbReference>
<dbReference type="SUPFAM" id="SSF52172">
    <property type="entry name" value="CheY-like"/>
    <property type="match status" value="1"/>
</dbReference>
<evidence type="ECO:0000256" key="1">
    <source>
        <dbReference type="ARBA" id="ARBA00022741"/>
    </source>
</evidence>
<dbReference type="InterPro" id="IPR058031">
    <property type="entry name" value="AAA_lid_NorR"/>
</dbReference>
<dbReference type="PROSITE" id="PS00676">
    <property type="entry name" value="SIGMA54_INTERACT_2"/>
    <property type="match status" value="1"/>
</dbReference>
<keyword evidence="1" id="KW-0547">Nucleotide-binding</keyword>
<keyword evidence="10" id="KW-1185">Reference proteome</keyword>
<dbReference type="InterPro" id="IPR025662">
    <property type="entry name" value="Sigma_54_int_dom_ATP-bd_1"/>
</dbReference>
<feature type="domain" description="Response regulatory" evidence="8">
    <location>
        <begin position="4"/>
        <end position="117"/>
    </location>
</feature>
<name>A0ABS4G9T9_9FIRM</name>
<dbReference type="Pfam" id="PF00072">
    <property type="entry name" value="Response_reg"/>
    <property type="match status" value="1"/>
</dbReference>
<reference evidence="9 10" key="1">
    <citation type="submission" date="2021-03" db="EMBL/GenBank/DDBJ databases">
        <title>Genomic Encyclopedia of Type Strains, Phase IV (KMG-IV): sequencing the most valuable type-strain genomes for metagenomic binning, comparative biology and taxonomic classification.</title>
        <authorList>
            <person name="Goeker M."/>
        </authorList>
    </citation>
    <scope>NUCLEOTIDE SEQUENCE [LARGE SCALE GENOMIC DNA]</scope>
    <source>
        <strain evidence="9 10">DSM 24004</strain>
    </source>
</reference>
<sequence length="459" mass="51529">MRRKILIIDDEIDICTSLTFALEDKYDVKSTINPKEGLNMLIKESYNLVLLDLKIGMVDGINVLKEIKNLDKSIQVIIMTAYGSIMSSVDAIKKGAYTYLTKPLDLNILEDSITQALEYQRNNEKVKYVENTLGDENSYNGIIGKSPAMKNVFHMIEKLKDVDTSVVVTGESGTGKELVARAIHYSGKRKDGNFVEINCAAIPEGLLEEELFGHKKGTFTGALSDKQGKFEYANNGTIFLDEIGDMPFKLQSKLLRVLQQKRYTPLGSNIPVELNVRVVAATNRDLKKLVEEGRFRGDLYFRLNVFEIILPPLRDRVQDLPLLSNHFIDIYNNSMNKNVIGLSKKAEDCLLNYNYPGNIRELSNIIECAVLLAKDDVIETENLPVEVQNRKININDELDLNMGTSIGTESLVGLTLQEAEKKLIKAALELNNGHKKATATMLGISERGLRYKINEYGLN</sequence>
<dbReference type="PANTHER" id="PTHR32071">
    <property type="entry name" value="TRANSCRIPTIONAL REGULATORY PROTEIN"/>
    <property type="match status" value="1"/>
</dbReference>
<dbReference type="PROSITE" id="PS00675">
    <property type="entry name" value="SIGMA54_INTERACT_1"/>
    <property type="match status" value="1"/>
</dbReference>
<dbReference type="InterPro" id="IPR025943">
    <property type="entry name" value="Sigma_54_int_dom_ATP-bd_2"/>
</dbReference>
<dbReference type="InterPro" id="IPR002078">
    <property type="entry name" value="Sigma_54_int"/>
</dbReference>
<evidence type="ECO:0000313" key="10">
    <source>
        <dbReference type="Proteomes" id="UP001519342"/>
    </source>
</evidence>
<feature type="domain" description="Sigma-54 factor interaction" evidence="7">
    <location>
        <begin position="142"/>
        <end position="371"/>
    </location>
</feature>
<dbReference type="InterPro" id="IPR002197">
    <property type="entry name" value="HTH_Fis"/>
</dbReference>
<evidence type="ECO:0000256" key="3">
    <source>
        <dbReference type="ARBA" id="ARBA00023015"/>
    </source>
</evidence>
<evidence type="ECO:0000259" key="8">
    <source>
        <dbReference type="PROSITE" id="PS50110"/>
    </source>
</evidence>
<keyword evidence="6" id="KW-0597">Phosphoprotein</keyword>
<dbReference type="InterPro" id="IPR011006">
    <property type="entry name" value="CheY-like_superfamily"/>
</dbReference>
<dbReference type="SUPFAM" id="SSF52540">
    <property type="entry name" value="P-loop containing nucleoside triphosphate hydrolases"/>
    <property type="match status" value="1"/>
</dbReference>
<dbReference type="SUPFAM" id="SSF46689">
    <property type="entry name" value="Homeodomain-like"/>
    <property type="match status" value="1"/>
</dbReference>
<evidence type="ECO:0000313" key="9">
    <source>
        <dbReference type="EMBL" id="MBP1924451.1"/>
    </source>
</evidence>
<dbReference type="Gene3D" id="3.40.50.2300">
    <property type="match status" value="1"/>
</dbReference>
<evidence type="ECO:0000259" key="7">
    <source>
        <dbReference type="PROSITE" id="PS50045"/>
    </source>
</evidence>